<sequence length="184" mass="20577">MNLRQAEIAKMLAQWLESYTPPRSMAGNAEALQRESERLLSVLTKFAPQDGYNGWVSSVLEQCSYQMKTRAWPTVGELGAACSNARKAMKPSEKPAAFVLDVHELNANRMKAGEAVGEGYLYGREAVEIIARGLIDQETMTKYRSAAFFRRKDIHGEEAALAWEAEAKQRHEDAKTARKQRVAA</sequence>
<protein>
    <submittedName>
        <fullName evidence="1">Uncharacterized protein</fullName>
    </submittedName>
</protein>
<dbReference type="Proteomes" id="UP000474758">
    <property type="component" value="Unassembled WGS sequence"/>
</dbReference>
<dbReference type="EMBL" id="JAALFE010000010">
    <property type="protein sequence ID" value="NGQ91470.1"/>
    <property type="molecule type" value="Genomic_DNA"/>
</dbReference>
<reference evidence="1 2" key="1">
    <citation type="submission" date="2020-02" db="EMBL/GenBank/DDBJ databases">
        <title>Rhodobacter translucens sp. nov., a novel bacterium isolated from activated sludge.</title>
        <authorList>
            <person name="Liu J."/>
        </authorList>
    </citation>
    <scope>NUCLEOTIDE SEQUENCE [LARGE SCALE GENOMIC DNA]</scope>
    <source>
        <strain evidence="1 2">HX-7-19</strain>
    </source>
</reference>
<accession>A0A6M1TTP7</accession>
<dbReference type="RefSeq" id="WP_165050052.1">
    <property type="nucleotide sequence ID" value="NZ_JAALFE010000010.1"/>
</dbReference>
<organism evidence="1 2">
    <name type="scientific">Paragemmobacter kunshanensis</name>
    <dbReference type="NCBI Taxonomy" id="2583234"/>
    <lineage>
        <taxon>Bacteria</taxon>
        <taxon>Pseudomonadati</taxon>
        <taxon>Pseudomonadota</taxon>
        <taxon>Alphaproteobacteria</taxon>
        <taxon>Rhodobacterales</taxon>
        <taxon>Paracoccaceae</taxon>
        <taxon>Paragemmobacter</taxon>
    </lineage>
</organism>
<proteinExistence type="predicted"/>
<gene>
    <name evidence="1" type="ORF">G5V65_11235</name>
</gene>
<evidence type="ECO:0000313" key="2">
    <source>
        <dbReference type="Proteomes" id="UP000474758"/>
    </source>
</evidence>
<evidence type="ECO:0000313" key="1">
    <source>
        <dbReference type="EMBL" id="NGQ91470.1"/>
    </source>
</evidence>
<dbReference type="AlphaFoldDB" id="A0A6M1TTP7"/>
<keyword evidence="2" id="KW-1185">Reference proteome</keyword>
<name>A0A6M1TTP7_9RHOB</name>
<comment type="caution">
    <text evidence="1">The sequence shown here is derived from an EMBL/GenBank/DDBJ whole genome shotgun (WGS) entry which is preliminary data.</text>
</comment>